<dbReference type="EMBL" id="CP048286">
    <property type="protein sequence ID" value="QHW32069.1"/>
    <property type="molecule type" value="Genomic_DNA"/>
</dbReference>
<name>A0A6C0P0T3_9BACL</name>
<protein>
    <recommendedName>
        <fullName evidence="3">DUF3895 domain-containing protein</fullName>
    </recommendedName>
</protein>
<dbReference type="RefSeq" id="WP_162640873.1">
    <property type="nucleotide sequence ID" value="NZ_CP048286.1"/>
</dbReference>
<proteinExistence type="predicted"/>
<accession>A0A6C0P0T3</accession>
<keyword evidence="2" id="KW-1185">Reference proteome</keyword>
<reference evidence="1 2" key="1">
    <citation type="submission" date="2020-02" db="EMBL/GenBank/DDBJ databases">
        <title>Paenibacillus sp. nov., isolated from rhizosphere soil of tomato.</title>
        <authorList>
            <person name="Weon H.-Y."/>
            <person name="Lee S.A."/>
        </authorList>
    </citation>
    <scope>NUCLEOTIDE SEQUENCE [LARGE SCALE GENOMIC DNA]</scope>
    <source>
        <strain evidence="1 2">14171R-81</strain>
    </source>
</reference>
<dbReference type="AlphaFoldDB" id="A0A6C0P0T3"/>
<gene>
    <name evidence="1" type="ORF">GZH47_15460</name>
</gene>
<sequence length="330" mass="37793">MKAMTIEERDRILATMNDEQRHFIHHTLERGRKTVFARLLAKRKSQFIPDDATYEEVEMFLDEWDYLGFTDNGEVSASAKCECGHPLRYQHHVFHRPTNTTRHFGITHLQLHTGIDAKTITAIQSGFDVLDEEMNEIIVKFREGWQLADAVYLPLPDGMDIPDDIREHLNIGLPLLARQVLRLRNKIRHYANEQQSVQQPSRPDAARSSLNKLYEAPTGISTEDDQYALLFDELPSPGQAELETVRSNNPMFLPPAAREVVDRALSQRMRISAAAICESLIERRLADDARFISGKPHIHIAVSAYLDLQVEAGKARLSERSWEDRIYIGL</sequence>
<dbReference type="Proteomes" id="UP000479114">
    <property type="component" value="Chromosome"/>
</dbReference>
<organism evidence="1 2">
    <name type="scientific">Paenibacillus rhizovicinus</name>
    <dbReference type="NCBI Taxonomy" id="2704463"/>
    <lineage>
        <taxon>Bacteria</taxon>
        <taxon>Bacillati</taxon>
        <taxon>Bacillota</taxon>
        <taxon>Bacilli</taxon>
        <taxon>Bacillales</taxon>
        <taxon>Paenibacillaceae</taxon>
        <taxon>Paenibacillus</taxon>
    </lineage>
</organism>
<evidence type="ECO:0008006" key="3">
    <source>
        <dbReference type="Google" id="ProtNLM"/>
    </source>
</evidence>
<dbReference type="KEGG" id="prz:GZH47_15460"/>
<evidence type="ECO:0000313" key="1">
    <source>
        <dbReference type="EMBL" id="QHW32069.1"/>
    </source>
</evidence>
<evidence type="ECO:0000313" key="2">
    <source>
        <dbReference type="Proteomes" id="UP000479114"/>
    </source>
</evidence>